<dbReference type="PANTHER" id="PTHR11315">
    <property type="entry name" value="PROTEASE FAMILY C26 GAMMA-GLUTAMYL HYDROLASE"/>
    <property type="match status" value="1"/>
</dbReference>
<dbReference type="GO" id="GO:0005576">
    <property type="term" value="C:extracellular region"/>
    <property type="evidence" value="ECO:0007669"/>
    <property type="project" value="UniProtKB-SubCell"/>
</dbReference>
<evidence type="ECO:0000256" key="8">
    <source>
        <dbReference type="PROSITE-ProRule" id="PRU00607"/>
    </source>
</evidence>
<keyword evidence="6 8" id="KW-0378">Hydrolase</keyword>
<dbReference type="STRING" id="5786.F1A4P5"/>
<dbReference type="KEGG" id="dpp:DICPUDRAFT_73725"/>
<keyword evidence="10" id="KW-1185">Reference proteome</keyword>
<evidence type="ECO:0000256" key="1">
    <source>
        <dbReference type="ARBA" id="ARBA00004239"/>
    </source>
</evidence>
<dbReference type="OrthoDB" id="64220at2759"/>
<sequence length="293" mass="33646">MVVNDRPIIGVLTQPSASFKSYGKKYIMASYVKFVEMGGARVVPIDYDLPLEEQTKLYNKLNGILLPGGDVDFNKEHQYNKTLYHIWDYFLKTNNGGDYFPLWGTCLGLEEIVSVSGKSYDVLGNFPVHKTSLPISFTEHACTSRLYQDCSTEIINIFKNENVSWNNHNFGISPQKFNEIGLNKIFDILALNKDENGNTFVSAIEGKHNLPVFAVMSHPEKTFYSWAKDGTNHSKHSILANQHYSNFFVNECKKSSHQFTNQEEEYSLLIYNFSPVYSMRYLSVPVEQIYFFK</sequence>
<feature type="active site" evidence="8">
    <location>
        <position position="218"/>
    </location>
</feature>
<dbReference type="VEuPathDB" id="AmoebaDB:DICPUDRAFT_73725"/>
<evidence type="ECO:0000256" key="6">
    <source>
        <dbReference type="ARBA" id="ARBA00022801"/>
    </source>
</evidence>
<dbReference type="InterPro" id="IPR015527">
    <property type="entry name" value="Pept_C26_g-glut_hydrolase"/>
</dbReference>
<proteinExistence type="inferred from homology"/>
<evidence type="ECO:0000256" key="3">
    <source>
        <dbReference type="ARBA" id="ARBA00012886"/>
    </source>
</evidence>
<evidence type="ECO:0000256" key="2">
    <source>
        <dbReference type="ARBA" id="ARBA00011083"/>
    </source>
</evidence>
<dbReference type="InParanoid" id="F1A4P5"/>
<dbReference type="eggNOG" id="KOG1559">
    <property type="taxonomic scope" value="Eukaryota"/>
</dbReference>
<evidence type="ECO:0000313" key="9">
    <source>
        <dbReference type="EMBL" id="EGC28835.1"/>
    </source>
</evidence>
<dbReference type="EC" id="3.4.19.9" evidence="3 8"/>
<comment type="similarity">
    <text evidence="2">Belongs to the peptidase C26 family.</text>
</comment>
<gene>
    <name evidence="9" type="ORF">DICPUDRAFT_73725</name>
</gene>
<evidence type="ECO:0000256" key="4">
    <source>
        <dbReference type="ARBA" id="ARBA00022525"/>
    </source>
</evidence>
<dbReference type="RefSeq" id="XP_003294635.1">
    <property type="nucleotide sequence ID" value="XM_003294587.1"/>
</dbReference>
<organism evidence="9 10">
    <name type="scientific">Dictyostelium purpureum</name>
    <name type="common">Slime mold</name>
    <dbReference type="NCBI Taxonomy" id="5786"/>
    <lineage>
        <taxon>Eukaryota</taxon>
        <taxon>Amoebozoa</taxon>
        <taxon>Evosea</taxon>
        <taxon>Eumycetozoa</taxon>
        <taxon>Dictyostelia</taxon>
        <taxon>Dictyosteliales</taxon>
        <taxon>Dictyosteliaceae</taxon>
        <taxon>Dictyostelium</taxon>
    </lineage>
</organism>
<dbReference type="PANTHER" id="PTHR11315:SF0">
    <property type="entry name" value="FOLATE GAMMA-GLUTAMYL HYDROLASE"/>
    <property type="match status" value="1"/>
</dbReference>
<dbReference type="MEROPS" id="C26.001"/>
<comment type="catalytic activity">
    <reaction evidence="8">
        <text>(6S)-5,6,7,8-tetrahydrofolyl-(gamma-L-Glu)(n) + (n-1) H2O = (6S)-5,6,7,8-tetrahydrofolate + (n-1) L-glutamate</text>
        <dbReference type="Rhea" id="RHEA:56784"/>
        <dbReference type="Rhea" id="RHEA-COMP:14738"/>
        <dbReference type="ChEBI" id="CHEBI:15377"/>
        <dbReference type="ChEBI" id="CHEBI:29985"/>
        <dbReference type="ChEBI" id="CHEBI:57453"/>
        <dbReference type="ChEBI" id="CHEBI:141005"/>
        <dbReference type="EC" id="3.4.19.9"/>
    </reaction>
</comment>
<dbReference type="Gene3D" id="3.40.50.880">
    <property type="match status" value="1"/>
</dbReference>
<dbReference type="Pfam" id="PF07722">
    <property type="entry name" value="Peptidase_C26"/>
    <property type="match status" value="1"/>
</dbReference>
<dbReference type="GeneID" id="10507096"/>
<feature type="active site" description="Proton donor" evidence="7">
    <location>
        <position position="218"/>
    </location>
</feature>
<dbReference type="Proteomes" id="UP000001064">
    <property type="component" value="Unassembled WGS sequence"/>
</dbReference>
<name>F1A4P5_DICPU</name>
<dbReference type="PROSITE" id="PS51273">
    <property type="entry name" value="GATASE_TYPE_1"/>
    <property type="match status" value="1"/>
</dbReference>
<dbReference type="FunFam" id="3.40.50.880:FF:000054">
    <property type="entry name" value="Folate gamma-glutamyl hydrolase"/>
    <property type="match status" value="1"/>
</dbReference>
<keyword evidence="4" id="KW-0964">Secreted</keyword>
<dbReference type="InterPro" id="IPR011697">
    <property type="entry name" value="Peptidase_C26"/>
</dbReference>
<evidence type="ECO:0000256" key="5">
    <source>
        <dbReference type="ARBA" id="ARBA00022729"/>
    </source>
</evidence>
<feature type="active site" description="Nucleophile" evidence="7 8">
    <location>
        <position position="106"/>
    </location>
</feature>
<dbReference type="GO" id="GO:0005773">
    <property type="term" value="C:vacuole"/>
    <property type="evidence" value="ECO:0000318"/>
    <property type="project" value="GO_Central"/>
</dbReference>
<dbReference type="AlphaFoldDB" id="F1A4P5"/>
<dbReference type="OMA" id="NRFQWDR"/>
<dbReference type="GO" id="GO:0046900">
    <property type="term" value="P:tetrahydrofolylpolyglutamate metabolic process"/>
    <property type="evidence" value="ECO:0000318"/>
    <property type="project" value="GO_Central"/>
</dbReference>
<accession>F1A4P5</accession>
<evidence type="ECO:0000313" key="10">
    <source>
        <dbReference type="Proteomes" id="UP000001064"/>
    </source>
</evidence>
<dbReference type="EMBL" id="GL871534">
    <property type="protein sequence ID" value="EGC28835.1"/>
    <property type="molecule type" value="Genomic_DNA"/>
</dbReference>
<protein>
    <recommendedName>
        <fullName evidence="3 8">folate gamma-glutamyl hydrolase</fullName>
        <ecNumber evidence="3 8">3.4.19.9</ecNumber>
    </recommendedName>
</protein>
<dbReference type="SUPFAM" id="SSF52317">
    <property type="entry name" value="Class I glutamine amidotransferase-like"/>
    <property type="match status" value="1"/>
</dbReference>
<dbReference type="GO" id="GO:0034722">
    <property type="term" value="F:gamma-glutamyl-peptidase activity"/>
    <property type="evidence" value="ECO:0000318"/>
    <property type="project" value="GO_Central"/>
</dbReference>
<comment type="subcellular location">
    <subcellularLocation>
        <location evidence="1">Secreted</location>
        <location evidence="1">Extracellular space</location>
    </subcellularLocation>
</comment>
<keyword evidence="5" id="KW-0732">Signal</keyword>
<dbReference type="InterPro" id="IPR029062">
    <property type="entry name" value="Class_I_gatase-like"/>
</dbReference>
<dbReference type="PROSITE" id="PS51275">
    <property type="entry name" value="PEPTIDASE_C26_GGH"/>
    <property type="match status" value="1"/>
</dbReference>
<reference evidence="10" key="1">
    <citation type="journal article" date="2011" name="Genome Biol.">
        <title>Comparative genomics of the social amoebae Dictyostelium discoideum and Dictyostelium purpureum.</title>
        <authorList>
            <consortium name="US DOE Joint Genome Institute (JGI-PGF)"/>
            <person name="Sucgang R."/>
            <person name="Kuo A."/>
            <person name="Tian X."/>
            <person name="Salerno W."/>
            <person name="Parikh A."/>
            <person name="Feasley C.L."/>
            <person name="Dalin E."/>
            <person name="Tu H."/>
            <person name="Huang E."/>
            <person name="Barry K."/>
            <person name="Lindquist E."/>
            <person name="Shapiro H."/>
            <person name="Bruce D."/>
            <person name="Schmutz J."/>
            <person name="Salamov A."/>
            <person name="Fey P."/>
            <person name="Gaudet P."/>
            <person name="Anjard C."/>
            <person name="Babu M.M."/>
            <person name="Basu S."/>
            <person name="Bushmanova Y."/>
            <person name="van der Wel H."/>
            <person name="Katoh-Kurasawa M."/>
            <person name="Dinh C."/>
            <person name="Coutinho P.M."/>
            <person name="Saito T."/>
            <person name="Elias M."/>
            <person name="Schaap P."/>
            <person name="Kay R.R."/>
            <person name="Henrissat B."/>
            <person name="Eichinger L."/>
            <person name="Rivero F."/>
            <person name="Putnam N.H."/>
            <person name="West C.M."/>
            <person name="Loomis W.F."/>
            <person name="Chisholm R.L."/>
            <person name="Shaulsky G."/>
            <person name="Strassmann J.E."/>
            <person name="Queller D.C."/>
            <person name="Kuspa A."/>
            <person name="Grigoriev I.V."/>
        </authorList>
    </citation>
    <scope>NUCLEOTIDE SEQUENCE [LARGE SCALE GENOMIC DNA]</scope>
    <source>
        <strain evidence="10">QSDP1</strain>
    </source>
</reference>
<evidence type="ECO:0000256" key="7">
    <source>
        <dbReference type="PIRSR" id="PIRSR615527-1"/>
    </source>
</evidence>